<evidence type="ECO:0000313" key="3">
    <source>
        <dbReference type="EMBL" id="QDA32457.1"/>
    </source>
</evidence>
<keyword evidence="1" id="KW-0472">Membrane</keyword>
<accession>A0A4Y5SNG9</accession>
<keyword evidence="1" id="KW-0812">Transmembrane</keyword>
<gene>
    <name evidence="3" type="ORF">FH039_08350</name>
</gene>
<keyword evidence="3" id="KW-0407">Ion channel</keyword>
<keyword evidence="3" id="KW-0406">Ion transport</keyword>
<dbReference type="Pfam" id="PF00805">
    <property type="entry name" value="Pentapeptide"/>
    <property type="match status" value="2"/>
</dbReference>
<feature type="transmembrane region" description="Helical" evidence="1">
    <location>
        <begin position="295"/>
        <end position="315"/>
    </location>
</feature>
<proteinExistence type="predicted"/>
<dbReference type="RefSeq" id="WP_139681767.1">
    <property type="nucleotide sequence ID" value="NZ_CP040846.1"/>
</dbReference>
<evidence type="ECO:0000259" key="2">
    <source>
        <dbReference type="Pfam" id="PF07885"/>
    </source>
</evidence>
<reference evidence="3 4" key="1">
    <citation type="submission" date="2019-06" db="EMBL/GenBank/DDBJ databases">
        <title>Thermococcus indicus sp. nov., a Fe(III)-reducing hyperthermophilic archaeon isolated from the Onnuri vent field of the Central Indian Ocean ridge.</title>
        <authorList>
            <person name="Lim J.K."/>
            <person name="Kim Y.J."/>
            <person name="Kwon K.K."/>
        </authorList>
    </citation>
    <scope>NUCLEOTIDE SEQUENCE [LARGE SCALE GENOMIC DNA]</scope>
    <source>
        <strain evidence="3 4">IOH1</strain>
    </source>
</reference>
<dbReference type="GO" id="GO:0034220">
    <property type="term" value="P:monoatomic ion transmembrane transport"/>
    <property type="evidence" value="ECO:0007669"/>
    <property type="project" value="UniProtKB-KW"/>
</dbReference>
<dbReference type="PANTHER" id="PTHR14136">
    <property type="entry name" value="BTB_POZ DOMAIN-CONTAINING PROTEIN KCTD9"/>
    <property type="match status" value="1"/>
</dbReference>
<dbReference type="OrthoDB" id="199127at2157"/>
<organism evidence="3 4">
    <name type="scientific">Thermococcus indicus</name>
    <dbReference type="NCBI Taxonomy" id="2586643"/>
    <lineage>
        <taxon>Archaea</taxon>
        <taxon>Methanobacteriati</taxon>
        <taxon>Methanobacteriota</taxon>
        <taxon>Thermococci</taxon>
        <taxon>Thermococcales</taxon>
        <taxon>Thermococcaceae</taxon>
        <taxon>Thermococcus</taxon>
    </lineage>
</organism>
<dbReference type="EMBL" id="CP040846">
    <property type="protein sequence ID" value="QDA32457.1"/>
    <property type="molecule type" value="Genomic_DNA"/>
</dbReference>
<dbReference type="SUPFAM" id="SSF81324">
    <property type="entry name" value="Voltage-gated potassium channels"/>
    <property type="match status" value="1"/>
</dbReference>
<dbReference type="Pfam" id="PF07885">
    <property type="entry name" value="Ion_trans_2"/>
    <property type="match status" value="1"/>
</dbReference>
<keyword evidence="4" id="KW-1185">Reference proteome</keyword>
<feature type="domain" description="Potassium channel" evidence="2">
    <location>
        <begin position="302"/>
        <end position="375"/>
    </location>
</feature>
<dbReference type="Gene3D" id="2.160.20.80">
    <property type="entry name" value="E3 ubiquitin-protein ligase SopA"/>
    <property type="match status" value="1"/>
</dbReference>
<dbReference type="Gene3D" id="1.10.287.70">
    <property type="match status" value="1"/>
</dbReference>
<evidence type="ECO:0000256" key="1">
    <source>
        <dbReference type="SAM" id="Phobius"/>
    </source>
</evidence>
<dbReference type="InterPro" id="IPR013099">
    <property type="entry name" value="K_chnl_dom"/>
</dbReference>
<dbReference type="SUPFAM" id="SSF141571">
    <property type="entry name" value="Pentapeptide repeat-like"/>
    <property type="match status" value="1"/>
</dbReference>
<dbReference type="GeneID" id="40475188"/>
<dbReference type="AlphaFoldDB" id="A0A4Y5SNG9"/>
<keyword evidence="1" id="KW-1133">Transmembrane helix</keyword>
<feature type="transmembrane region" description="Helical" evidence="1">
    <location>
        <begin position="349"/>
        <end position="371"/>
    </location>
</feature>
<evidence type="ECO:0000313" key="4">
    <source>
        <dbReference type="Proteomes" id="UP000306007"/>
    </source>
</evidence>
<name>A0A4Y5SNG9_9EURY</name>
<dbReference type="InterPro" id="IPR001646">
    <property type="entry name" value="5peptide_repeat"/>
</dbReference>
<dbReference type="PANTHER" id="PTHR14136:SF17">
    <property type="entry name" value="BTB_POZ DOMAIN-CONTAINING PROTEIN KCTD9"/>
    <property type="match status" value="1"/>
</dbReference>
<keyword evidence="3" id="KW-0813">Transport</keyword>
<dbReference type="InterPro" id="IPR051082">
    <property type="entry name" value="Pentapeptide-BTB/POZ_domain"/>
</dbReference>
<dbReference type="KEGG" id="tic:FH039_08350"/>
<protein>
    <submittedName>
        <fullName evidence="3">Voltage-gated potassium channel</fullName>
    </submittedName>
</protein>
<dbReference type="Proteomes" id="UP000306007">
    <property type="component" value="Chromosome"/>
</dbReference>
<sequence length="377" mass="41890">MRCVHGYRHNPIKECPREAEEDSAFCPFHEPVGGKDFERADLSGEDLEEAYLSGANLRKANLEGSNLRYSDLSDADLSHANLSWAHLEGSDLSGADLSHASLGSSRLDGADLSGAKLIHADLSLASLENATLASADLRGAELYGANLNGANLFSADFRGAKLYGVSLTGAKNLRYARFDEIVVEEVIGDRLVRQGKYSEALESYNRAIDVYLLLKKLFAEQGIYEAASRYSIGEWRVRGKIQRLAHEALENAHVEAFLPLTARFRKRWLAFLEGKLRWLANRFLWYTSSYGESPWRVFLTTVGVILAYAALYSHLGAVEGAESFAENLYFSVVTFTTVGYGDYVPKPRYHLLAVSEAFLGAFMMAFFVVVLSRKVIR</sequence>